<dbReference type="EMBL" id="MLJW01000910">
    <property type="protein sequence ID" value="OIQ81553.1"/>
    <property type="molecule type" value="Genomic_DNA"/>
</dbReference>
<dbReference type="SUPFAM" id="SSF56935">
    <property type="entry name" value="Porins"/>
    <property type="match status" value="1"/>
</dbReference>
<evidence type="ECO:0000256" key="1">
    <source>
        <dbReference type="SAM" id="MobiDB-lite"/>
    </source>
</evidence>
<protein>
    <submittedName>
        <fullName evidence="2">Phosphate-selective porin O and P</fullName>
    </submittedName>
</protein>
<dbReference type="Pfam" id="PF07396">
    <property type="entry name" value="Porin_O_P"/>
    <property type="match status" value="1"/>
</dbReference>
<dbReference type="Gene3D" id="2.40.160.10">
    <property type="entry name" value="Porin"/>
    <property type="match status" value="1"/>
</dbReference>
<comment type="caution">
    <text evidence="2">The sequence shown here is derived from an EMBL/GenBank/DDBJ whole genome shotgun (WGS) entry which is preliminary data.</text>
</comment>
<organism evidence="2">
    <name type="scientific">mine drainage metagenome</name>
    <dbReference type="NCBI Taxonomy" id="410659"/>
    <lineage>
        <taxon>unclassified sequences</taxon>
        <taxon>metagenomes</taxon>
        <taxon>ecological metagenomes</taxon>
    </lineage>
</organism>
<reference evidence="2" key="1">
    <citation type="submission" date="2016-10" db="EMBL/GenBank/DDBJ databases">
        <title>Sequence of Gallionella enrichment culture.</title>
        <authorList>
            <person name="Poehlein A."/>
            <person name="Muehling M."/>
            <person name="Daniel R."/>
        </authorList>
    </citation>
    <scope>NUCLEOTIDE SEQUENCE</scope>
</reference>
<proteinExistence type="predicted"/>
<dbReference type="InterPro" id="IPR010870">
    <property type="entry name" value="Porin_O/P"/>
</dbReference>
<evidence type="ECO:0000313" key="2">
    <source>
        <dbReference type="EMBL" id="OIQ81553.1"/>
    </source>
</evidence>
<sequence>MATLLIAGSISFPQPALADDNAELERLRAQLKELEMQVKALERQPEARAGDAAAGARETPVANTDEQGFVIRSADGRSELRLRGQTQVDGRVYPGGTGSANATTASDAFLLKQFRPTLQGALWSTYDFLLMPDFGNGRTVIQDAYVDARVRPWLQLKAGKQKTPFGIERLQGESDGKFIERALPNDLVPNRDIGVQIHGMLADGRVDYALGYFNGVVDGNSSDNYASADAGSNGGRDIAARVFATPFRYGPDVLQNLGLGLAVTYGNAQGVAAGGANAATLTQSNLPSFRSALGQLTFFSYRTAAASGGSPGSGSAYADGERLRWSPQFYYYNGPFGLLGEYVRVSQQVARPIAANAIRSDRVDNDAWQITASWLLTGESAGYANPAPKQNFEPEKGGGPGAWELALRYSELRIDNAAFAAFGPGSSTARQARSYADPTVSARKAQAWTSGINWYPNRNLKLALDYEHTRFDGGWTNASGAVLDRPPEDVVSTRLQLAF</sequence>
<name>A0A1J5QD68_9ZZZZ</name>
<accession>A0A1J5QD68</accession>
<dbReference type="AlphaFoldDB" id="A0A1J5QD68"/>
<gene>
    <name evidence="2" type="ORF">GALL_366790</name>
</gene>
<feature type="region of interest" description="Disordered" evidence="1">
    <location>
        <begin position="43"/>
        <end position="69"/>
    </location>
</feature>
<dbReference type="InterPro" id="IPR023614">
    <property type="entry name" value="Porin_dom_sf"/>
</dbReference>